<dbReference type="PROSITE" id="PS51257">
    <property type="entry name" value="PROKAR_LIPOPROTEIN"/>
    <property type="match status" value="1"/>
</dbReference>
<evidence type="ECO:0000256" key="1">
    <source>
        <dbReference type="SAM" id="SignalP"/>
    </source>
</evidence>
<dbReference type="PANTHER" id="PTHR43649">
    <property type="entry name" value="ARABINOSE-BINDING PROTEIN-RELATED"/>
    <property type="match status" value="1"/>
</dbReference>
<dbReference type="Gene3D" id="3.40.190.10">
    <property type="entry name" value="Periplasmic binding protein-like II"/>
    <property type="match status" value="2"/>
</dbReference>
<organism evidence="2 3">
    <name type="scientific">Anaerocolumna jejuensis DSM 15929</name>
    <dbReference type="NCBI Taxonomy" id="1121322"/>
    <lineage>
        <taxon>Bacteria</taxon>
        <taxon>Bacillati</taxon>
        <taxon>Bacillota</taxon>
        <taxon>Clostridia</taxon>
        <taxon>Lachnospirales</taxon>
        <taxon>Lachnospiraceae</taxon>
        <taxon>Anaerocolumna</taxon>
    </lineage>
</organism>
<dbReference type="EMBL" id="FRAC01000050">
    <property type="protein sequence ID" value="SHL74667.1"/>
    <property type="molecule type" value="Genomic_DNA"/>
</dbReference>
<dbReference type="PANTHER" id="PTHR43649:SF17">
    <property type="entry name" value="ABC TRANSPORTER SOLUTE BINDING PROTEIN-SUGAR TRANSPORT"/>
    <property type="match status" value="1"/>
</dbReference>
<keyword evidence="3" id="KW-1185">Reference proteome</keyword>
<feature type="signal peptide" evidence="1">
    <location>
        <begin position="1"/>
        <end position="27"/>
    </location>
</feature>
<reference evidence="2" key="1">
    <citation type="submission" date="2016-11" db="EMBL/GenBank/DDBJ databases">
        <authorList>
            <person name="Jaros S."/>
            <person name="Januszkiewicz K."/>
            <person name="Wedrychowicz H."/>
        </authorList>
    </citation>
    <scope>NUCLEOTIDE SEQUENCE [LARGE SCALE GENOMIC DNA]</scope>
    <source>
        <strain evidence="2">DSM 15929</strain>
    </source>
</reference>
<accession>A0A1M7D5I6</accession>
<dbReference type="InterPro" id="IPR050490">
    <property type="entry name" value="Bact_solute-bd_prot1"/>
</dbReference>
<keyword evidence="1" id="KW-0732">Signal</keyword>
<gene>
    <name evidence="2" type="ORF">SAMN02745136_05611</name>
</gene>
<name>A0A1M7D5I6_9FIRM</name>
<dbReference type="STRING" id="1121322.SAMN02745136_05611"/>
<proteinExistence type="predicted"/>
<dbReference type="AlphaFoldDB" id="A0A1M7D5I6"/>
<evidence type="ECO:0000313" key="2">
    <source>
        <dbReference type="EMBL" id="SHL74667.1"/>
    </source>
</evidence>
<dbReference type="OrthoDB" id="2491264at2"/>
<evidence type="ECO:0000313" key="3">
    <source>
        <dbReference type="Proteomes" id="UP000184386"/>
    </source>
</evidence>
<protein>
    <submittedName>
        <fullName evidence="2">Putative aldouronate transport system substrate-binding protein</fullName>
    </submittedName>
</protein>
<dbReference type="SUPFAM" id="SSF53850">
    <property type="entry name" value="Periplasmic binding protein-like II"/>
    <property type="match status" value="1"/>
</dbReference>
<sequence length="527" mass="58294">MKKSNWNIVKKLIAAVFMALLIVSSLAACGGKEKNENRAAGDTVKKASGSITFPLAEPLTMSMFAVMNGEYDLKDNPTFRYIEEQTGVNWDVQSSMESDLAEKKGLMFASDAYTDVVFKAGLSREEQEKYGKQGILIPLNDLIDQYAPNLKSALDKYDAWQYITASDGNIYSLPELDYPSPSLPTLFLNQAWLKNLGLSEPKNLDELYQVYKAFKDKDANGNGDPDDEIPLIATSDATPITQLLPYFGVPINMANNCAIMDNKLVYVPTSDIFKEFIAYVTKLYKEGLLSKNSFTQKLDQQKALGVSGDVLGSFFDAGAFLTVGRGRDEDFRILTPFENGVFPVGSGVTGGTFAITDKCKNPEITMAWIDQFYSEEGSKLAWLGIKDKTYKTNADGTWEWILGAYGEDVGTLRANATLQGAANHPSVQPSYWFTGMTDPDEKLLDNEKKRIVKMGAAPFPSLNISDSDSTTLATVKADVDVYINQYIAQAATRELDIDKSWEDYLATLKKMGVDDMIKIYQDAYAGK</sequence>
<dbReference type="RefSeq" id="WP_073280487.1">
    <property type="nucleotide sequence ID" value="NZ_FRAC01000050.1"/>
</dbReference>
<dbReference type="Proteomes" id="UP000184386">
    <property type="component" value="Unassembled WGS sequence"/>
</dbReference>
<feature type="chain" id="PRO_5013020165" evidence="1">
    <location>
        <begin position="28"/>
        <end position="527"/>
    </location>
</feature>